<keyword evidence="3" id="KW-0238">DNA-binding</keyword>
<protein>
    <submittedName>
        <fullName evidence="6">Molybdate transport repressor ModE-like protein</fullName>
    </submittedName>
</protein>
<evidence type="ECO:0000256" key="3">
    <source>
        <dbReference type="ARBA" id="ARBA00023125"/>
    </source>
</evidence>
<dbReference type="Gene3D" id="1.10.10.10">
    <property type="entry name" value="Winged helix-like DNA-binding domain superfamily/Winged helix DNA-binding domain"/>
    <property type="match status" value="1"/>
</dbReference>
<dbReference type="InterPro" id="IPR005119">
    <property type="entry name" value="LysR_subst-bd"/>
</dbReference>
<sequence>MDRVDQLYRDAVDSDLTPQELRLLVAIDRMGSFTAAGAAVGLSQSAVSHAVRTCETKVGTVLFERGRTGARATPAGVRVLVHARQILRQLDLLRREARDAAAGTVTGPLRIAAFRSAAAHLLPPALERLTKRYPGLSPQVQIVPELGRGTAGEVADGHADLAIATLAEDATAPAGLLADELMVEPYLFVSPAGHRSPRQLPLIDWAENCSSYARAWWARQDWLPAATVTVADDGVALSMVAQGIGMAILPRLTLTTQPARVTVTPVDDQPPTRRLVHVTTAGSRRSAAVRELIRELRTAAAPAAR</sequence>
<dbReference type="AlphaFoldDB" id="A0A4V6PVS9"/>
<gene>
    <name evidence="6" type="ORF">EV186_104426</name>
</gene>
<dbReference type="InterPro" id="IPR000847">
    <property type="entry name" value="LysR_HTH_N"/>
</dbReference>
<keyword evidence="4" id="KW-0804">Transcription</keyword>
<evidence type="ECO:0000313" key="6">
    <source>
        <dbReference type="EMBL" id="TDP96438.1"/>
    </source>
</evidence>
<dbReference type="InterPro" id="IPR036390">
    <property type="entry name" value="WH_DNA-bd_sf"/>
</dbReference>
<name>A0A4V6PVS9_LABRH</name>
<dbReference type="PROSITE" id="PS50931">
    <property type="entry name" value="HTH_LYSR"/>
    <property type="match status" value="1"/>
</dbReference>
<dbReference type="Proteomes" id="UP000295444">
    <property type="component" value="Unassembled WGS sequence"/>
</dbReference>
<dbReference type="GO" id="GO:0000976">
    <property type="term" value="F:transcription cis-regulatory region binding"/>
    <property type="evidence" value="ECO:0007669"/>
    <property type="project" value="TreeGrafter"/>
</dbReference>
<dbReference type="CDD" id="cd05466">
    <property type="entry name" value="PBP2_LTTR_substrate"/>
    <property type="match status" value="1"/>
</dbReference>
<comment type="similarity">
    <text evidence="1">Belongs to the LysR transcriptional regulatory family.</text>
</comment>
<organism evidence="6 7">
    <name type="scientific">Labedaea rhizosphaerae</name>
    <dbReference type="NCBI Taxonomy" id="598644"/>
    <lineage>
        <taxon>Bacteria</taxon>
        <taxon>Bacillati</taxon>
        <taxon>Actinomycetota</taxon>
        <taxon>Actinomycetes</taxon>
        <taxon>Pseudonocardiales</taxon>
        <taxon>Pseudonocardiaceae</taxon>
        <taxon>Labedaea</taxon>
    </lineage>
</organism>
<dbReference type="RefSeq" id="WP_133851788.1">
    <property type="nucleotide sequence ID" value="NZ_SNXZ01000004.1"/>
</dbReference>
<dbReference type="PANTHER" id="PTHR30126:SF94">
    <property type="entry name" value="LYSR FAMILY TRANSCRIPTIONAL REGULATOR"/>
    <property type="match status" value="1"/>
</dbReference>
<evidence type="ECO:0000313" key="7">
    <source>
        <dbReference type="Proteomes" id="UP000295444"/>
    </source>
</evidence>
<reference evidence="6 7" key="1">
    <citation type="submission" date="2019-03" db="EMBL/GenBank/DDBJ databases">
        <title>Genomic Encyclopedia of Type Strains, Phase IV (KMG-IV): sequencing the most valuable type-strain genomes for metagenomic binning, comparative biology and taxonomic classification.</title>
        <authorList>
            <person name="Goeker M."/>
        </authorList>
    </citation>
    <scope>NUCLEOTIDE SEQUENCE [LARGE SCALE GENOMIC DNA]</scope>
    <source>
        <strain evidence="6 7">DSM 45361</strain>
    </source>
</reference>
<evidence type="ECO:0000256" key="2">
    <source>
        <dbReference type="ARBA" id="ARBA00023015"/>
    </source>
</evidence>
<evidence type="ECO:0000256" key="4">
    <source>
        <dbReference type="ARBA" id="ARBA00023163"/>
    </source>
</evidence>
<evidence type="ECO:0000259" key="5">
    <source>
        <dbReference type="PROSITE" id="PS50931"/>
    </source>
</evidence>
<dbReference type="SUPFAM" id="SSF53850">
    <property type="entry name" value="Periplasmic binding protein-like II"/>
    <property type="match status" value="1"/>
</dbReference>
<dbReference type="SUPFAM" id="SSF46785">
    <property type="entry name" value="Winged helix' DNA-binding domain"/>
    <property type="match status" value="1"/>
</dbReference>
<keyword evidence="7" id="KW-1185">Reference proteome</keyword>
<dbReference type="OrthoDB" id="63123at2"/>
<keyword evidence="2" id="KW-0805">Transcription regulation</keyword>
<dbReference type="GO" id="GO:0003700">
    <property type="term" value="F:DNA-binding transcription factor activity"/>
    <property type="evidence" value="ECO:0007669"/>
    <property type="project" value="InterPro"/>
</dbReference>
<dbReference type="EMBL" id="SNXZ01000004">
    <property type="protein sequence ID" value="TDP96438.1"/>
    <property type="molecule type" value="Genomic_DNA"/>
</dbReference>
<feature type="domain" description="HTH lysR-type" evidence="5">
    <location>
        <begin position="16"/>
        <end position="73"/>
    </location>
</feature>
<dbReference type="Gene3D" id="3.40.190.10">
    <property type="entry name" value="Periplasmic binding protein-like II"/>
    <property type="match status" value="3"/>
</dbReference>
<dbReference type="InterPro" id="IPR036388">
    <property type="entry name" value="WH-like_DNA-bd_sf"/>
</dbReference>
<accession>A0A4V6PVS9</accession>
<proteinExistence type="inferred from homology"/>
<dbReference type="PANTHER" id="PTHR30126">
    <property type="entry name" value="HTH-TYPE TRANSCRIPTIONAL REGULATOR"/>
    <property type="match status" value="1"/>
</dbReference>
<dbReference type="Pfam" id="PF00126">
    <property type="entry name" value="HTH_1"/>
    <property type="match status" value="1"/>
</dbReference>
<dbReference type="Pfam" id="PF03466">
    <property type="entry name" value="LysR_substrate"/>
    <property type="match status" value="1"/>
</dbReference>
<evidence type="ECO:0000256" key="1">
    <source>
        <dbReference type="ARBA" id="ARBA00009437"/>
    </source>
</evidence>
<comment type="caution">
    <text evidence="6">The sequence shown here is derived from an EMBL/GenBank/DDBJ whole genome shotgun (WGS) entry which is preliminary data.</text>
</comment>